<organism evidence="1">
    <name type="scientific">Chromera velia CCMP2878</name>
    <dbReference type="NCBI Taxonomy" id="1169474"/>
    <lineage>
        <taxon>Eukaryota</taxon>
        <taxon>Sar</taxon>
        <taxon>Alveolata</taxon>
        <taxon>Colpodellida</taxon>
        <taxon>Chromeraceae</taxon>
        <taxon>Chromera</taxon>
    </lineage>
</organism>
<sequence>MRVGIRSSAVVVRGSEGEWLWCEVGGMECVEVGGTGELLLGWWFEKLCIGETDRGGPSWEHPCIGQRLCMSADLEIGALCVSGFMLTSSSTS</sequence>
<name>A0A0G4HJC5_9ALVE</name>
<evidence type="ECO:0000313" key="1">
    <source>
        <dbReference type="EMBL" id="CEM44186.1"/>
    </source>
</evidence>
<reference evidence="1" key="1">
    <citation type="submission" date="2014-11" db="EMBL/GenBank/DDBJ databases">
        <authorList>
            <person name="Otto D Thomas"/>
            <person name="Naeem Raeece"/>
        </authorList>
    </citation>
    <scope>NUCLEOTIDE SEQUENCE</scope>
</reference>
<gene>
    <name evidence="1" type="ORF">Cvel_28120</name>
</gene>
<proteinExistence type="predicted"/>
<accession>A0A0G4HJC5</accession>
<dbReference type="VEuPathDB" id="CryptoDB:Cvel_28120"/>
<protein>
    <submittedName>
        <fullName evidence="1">Uncharacterized protein</fullName>
    </submittedName>
</protein>
<dbReference type="AlphaFoldDB" id="A0A0G4HJC5"/>
<dbReference type="EMBL" id="CDMZ01002862">
    <property type="protein sequence ID" value="CEM44186.1"/>
    <property type="molecule type" value="Genomic_DNA"/>
</dbReference>